<accession>A0A5C6AMT2</accession>
<feature type="chain" id="PRO_5023079426" evidence="1">
    <location>
        <begin position="28"/>
        <end position="665"/>
    </location>
</feature>
<evidence type="ECO:0000256" key="1">
    <source>
        <dbReference type="SAM" id="SignalP"/>
    </source>
</evidence>
<protein>
    <submittedName>
        <fullName evidence="2">Dioxygenase</fullName>
    </submittedName>
</protein>
<dbReference type="SUPFAM" id="SSF49464">
    <property type="entry name" value="Carboxypeptidase regulatory domain-like"/>
    <property type="match status" value="2"/>
</dbReference>
<dbReference type="EMBL" id="SJPN01000005">
    <property type="protein sequence ID" value="TWU00808.1"/>
    <property type="molecule type" value="Genomic_DNA"/>
</dbReference>
<dbReference type="SUPFAM" id="SSF49452">
    <property type="entry name" value="Starch-binding domain-like"/>
    <property type="match status" value="1"/>
</dbReference>
<reference evidence="2 3" key="1">
    <citation type="submission" date="2019-02" db="EMBL/GenBank/DDBJ databases">
        <title>Deep-cultivation of Planctomycetes and their phenomic and genomic characterization uncovers novel biology.</title>
        <authorList>
            <person name="Wiegand S."/>
            <person name="Jogler M."/>
            <person name="Boedeker C."/>
            <person name="Pinto D."/>
            <person name="Vollmers J."/>
            <person name="Rivas-Marin E."/>
            <person name="Kohn T."/>
            <person name="Peeters S.H."/>
            <person name="Heuer A."/>
            <person name="Rast P."/>
            <person name="Oberbeckmann S."/>
            <person name="Bunk B."/>
            <person name="Jeske O."/>
            <person name="Meyerdierks A."/>
            <person name="Storesund J.E."/>
            <person name="Kallscheuer N."/>
            <person name="Luecker S."/>
            <person name="Lage O.M."/>
            <person name="Pohl T."/>
            <person name="Merkel B.J."/>
            <person name="Hornburger P."/>
            <person name="Mueller R.-W."/>
            <person name="Bruemmer F."/>
            <person name="Labrenz M."/>
            <person name="Spormann A.M."/>
            <person name="Op Den Camp H."/>
            <person name="Overmann J."/>
            <person name="Amann R."/>
            <person name="Jetten M.S.M."/>
            <person name="Mascher T."/>
            <person name="Medema M.H."/>
            <person name="Devos D.P."/>
            <person name="Kaster A.-K."/>
            <person name="Ovreas L."/>
            <person name="Rohde M."/>
            <person name="Galperin M.Y."/>
            <person name="Jogler C."/>
        </authorList>
    </citation>
    <scope>NUCLEOTIDE SEQUENCE [LARGE SCALE GENOMIC DNA]</scope>
    <source>
        <strain evidence="2 3">Pla52n</strain>
    </source>
</reference>
<keyword evidence="2" id="KW-0560">Oxidoreductase</keyword>
<dbReference type="AlphaFoldDB" id="A0A5C6AMT2"/>
<evidence type="ECO:0000313" key="2">
    <source>
        <dbReference type="EMBL" id="TWU00808.1"/>
    </source>
</evidence>
<dbReference type="GO" id="GO:0030246">
    <property type="term" value="F:carbohydrate binding"/>
    <property type="evidence" value="ECO:0007669"/>
    <property type="project" value="InterPro"/>
</dbReference>
<keyword evidence="1" id="KW-0732">Signal</keyword>
<evidence type="ECO:0000313" key="3">
    <source>
        <dbReference type="Proteomes" id="UP000320176"/>
    </source>
</evidence>
<dbReference type="InterPro" id="IPR008969">
    <property type="entry name" value="CarboxyPept-like_regulatory"/>
</dbReference>
<sequence precursor="true">MSQTLHRSLVLVSVFFLGLLMARNARADDADTSVKRGAGSMLLRGIVVNELGDPVAGAVLETVGYRLDAPIRITTNDRGAFVKRVPADNEYYGEPMLITGPDGQRTSFVSGYQYHPSDVKPFRIVIRPKQKTSVQVVDTDGRPVADADVRLIANHHELTHLRTDHDGTAELSYPSDAEVDWIVAHRDGKGMDYYENYDAFPSTERLQVPENITMTLQGAVDVTVKVEDSKGAPLSGIRVHPWTIHIKDKLSYVNLSGVGRFQSNNAGECKFNWFPANLLGSVTFLGHSDDYYCPGNPSYVASSPESSQLTMTMFRNSIVRGNVRYADGSPAVGIRMQGEGRGDTNHYFRDHCSTDENGNYEIKIYPDQTTILAITDQNFAAESKTDILLPEGKDIDDVDFTLSSGTLVTGVVTMGADQQPVQNQTATLIQNAAGDANLVRWNETDETGRYHFRVGPGTYTLRLVDGPSHEIVVKDEPELIVNQHLDRLPRGNLDGRVVDAAGEPVAGAVIMGESTNAPGHAGFSTTSGDEGTFATERWMDRISVHAFDIQSNQVGHQLIEPDDKNLTIELQPGGKIVGTLLKADGTPIKSRRVVLNQSPLKTFPAQNGKSIRRFAMTDEMGQYEFHAVPINVPHTLYIVSPRDENPEQLDVTIDESNVAEIKTKL</sequence>
<name>A0A5C6AMT2_9BACT</name>
<keyword evidence="3" id="KW-1185">Reference proteome</keyword>
<comment type="caution">
    <text evidence="2">The sequence shown here is derived from an EMBL/GenBank/DDBJ whole genome shotgun (WGS) entry which is preliminary data.</text>
</comment>
<organism evidence="2 3">
    <name type="scientific">Stieleria varia</name>
    <dbReference type="NCBI Taxonomy" id="2528005"/>
    <lineage>
        <taxon>Bacteria</taxon>
        <taxon>Pseudomonadati</taxon>
        <taxon>Planctomycetota</taxon>
        <taxon>Planctomycetia</taxon>
        <taxon>Pirellulales</taxon>
        <taxon>Pirellulaceae</taxon>
        <taxon>Stieleria</taxon>
    </lineage>
</organism>
<proteinExistence type="predicted"/>
<dbReference type="Proteomes" id="UP000320176">
    <property type="component" value="Unassembled WGS sequence"/>
</dbReference>
<feature type="signal peptide" evidence="1">
    <location>
        <begin position="1"/>
        <end position="27"/>
    </location>
</feature>
<keyword evidence="2" id="KW-0223">Dioxygenase</keyword>
<gene>
    <name evidence="2" type="ORF">Pla52n_41770</name>
</gene>
<dbReference type="InterPro" id="IPR013784">
    <property type="entry name" value="Carb-bd-like_fold"/>
</dbReference>
<dbReference type="GO" id="GO:0051213">
    <property type="term" value="F:dioxygenase activity"/>
    <property type="evidence" value="ECO:0007669"/>
    <property type="project" value="UniProtKB-KW"/>
</dbReference>